<evidence type="ECO:0000256" key="2">
    <source>
        <dbReference type="SAM" id="MobiDB-lite"/>
    </source>
</evidence>
<keyword evidence="4" id="KW-1185">Reference proteome</keyword>
<name>A0ABN7TFQ6_OIKDI</name>
<feature type="region of interest" description="Disordered" evidence="2">
    <location>
        <begin position="301"/>
        <end position="333"/>
    </location>
</feature>
<organism evidence="3 4">
    <name type="scientific">Oikopleura dioica</name>
    <name type="common">Tunicate</name>
    <dbReference type="NCBI Taxonomy" id="34765"/>
    <lineage>
        <taxon>Eukaryota</taxon>
        <taxon>Metazoa</taxon>
        <taxon>Chordata</taxon>
        <taxon>Tunicata</taxon>
        <taxon>Appendicularia</taxon>
        <taxon>Copelata</taxon>
        <taxon>Oikopleuridae</taxon>
        <taxon>Oikopleura</taxon>
    </lineage>
</organism>
<dbReference type="EMBL" id="OU015567">
    <property type="protein sequence ID" value="CAG5113591.1"/>
    <property type="molecule type" value="Genomic_DNA"/>
</dbReference>
<dbReference type="Proteomes" id="UP001158576">
    <property type="component" value="Chromosome 2"/>
</dbReference>
<feature type="compositionally biased region" description="Basic and acidic residues" evidence="2">
    <location>
        <begin position="301"/>
        <end position="314"/>
    </location>
</feature>
<evidence type="ECO:0000256" key="1">
    <source>
        <dbReference type="SAM" id="Coils"/>
    </source>
</evidence>
<evidence type="ECO:0000313" key="3">
    <source>
        <dbReference type="EMBL" id="CAG5113591.1"/>
    </source>
</evidence>
<accession>A0ABN7TFQ6</accession>
<protein>
    <submittedName>
        <fullName evidence="3">Oidioi.mRNA.OKI2018_I69.chr2.g7681.t1.cds</fullName>
    </submittedName>
</protein>
<gene>
    <name evidence="3" type="ORF">OKIOD_LOCUS16446</name>
</gene>
<sequence length="501" mass="56907">MSTGQEAIESMEVPFEHVEQADEEIIETALPSSEIIKVNEVKKRKKRVTGVPAFTVTEQLAFVLQREQQLATKKPGSWKKAAEEFGTSPSNARCLYAKKKLIKEYAALGLGYKKFLTEAELEKFKNLRATLSDKDYNDVLINDQKRQRMKQASHLRAMERDLQKKEKELPATAKKLLKEWDEQKKQPKKWICEVNLDEFPTLPGNINVTVKALSRQFTVDGLSVKSGISENGFKFRSETRWKKSFSIPLNVDMDRGPVIRKKHASSSITVTYDIKEEGFETIDGKHGQIVSAKKVAEDFQAQKEEGPQRKKELVKSTGALTDQFSSDTKKKNNPRIMLKRDEFEPINVAELSSSEDESNTQDDFFTHNSSSTSTMYKMWAGKEVCVDPLVPETAKKIIKKNFSSTNPPSIHQLNKICQDTGAKFTNLQHFVKRLFMIGNYASFSQMSIQEPIETCEITIKEEDISSSESGDELEGEYDSDGNRVVYITDVFDVRTGNLLHN</sequence>
<evidence type="ECO:0000313" key="4">
    <source>
        <dbReference type="Proteomes" id="UP001158576"/>
    </source>
</evidence>
<proteinExistence type="predicted"/>
<feature type="coiled-coil region" evidence="1">
    <location>
        <begin position="148"/>
        <end position="175"/>
    </location>
</feature>
<reference evidence="3 4" key="1">
    <citation type="submission" date="2021-04" db="EMBL/GenBank/DDBJ databases">
        <authorList>
            <person name="Bliznina A."/>
        </authorList>
    </citation>
    <scope>NUCLEOTIDE SEQUENCE [LARGE SCALE GENOMIC DNA]</scope>
</reference>
<keyword evidence="1" id="KW-0175">Coiled coil</keyword>